<comment type="caution">
    <text evidence="1">The sequence shown here is derived from an EMBL/GenBank/DDBJ whole genome shotgun (WGS) entry which is preliminary data.</text>
</comment>
<dbReference type="EMBL" id="JAAGOH010000003">
    <property type="protein sequence ID" value="NDY90444.1"/>
    <property type="molecule type" value="Genomic_DNA"/>
</dbReference>
<accession>A0A7C9TIG8</accession>
<protein>
    <submittedName>
        <fullName evidence="1">Uncharacterized protein</fullName>
    </submittedName>
</protein>
<keyword evidence="2" id="KW-1185">Reference proteome</keyword>
<dbReference type="AlphaFoldDB" id="A0A7C9TIG8"/>
<organism evidence="1 2">
    <name type="scientific">Ideonella livida</name>
    <dbReference type="NCBI Taxonomy" id="2707176"/>
    <lineage>
        <taxon>Bacteria</taxon>
        <taxon>Pseudomonadati</taxon>
        <taxon>Pseudomonadota</taxon>
        <taxon>Betaproteobacteria</taxon>
        <taxon>Burkholderiales</taxon>
        <taxon>Sphaerotilaceae</taxon>
        <taxon>Ideonella</taxon>
    </lineage>
</organism>
<dbReference type="Proteomes" id="UP000484255">
    <property type="component" value="Unassembled WGS sequence"/>
</dbReference>
<sequence>MPSWKVVWEEAFEGPALSARWIGGQLQVAPQYRIELREGLHLDMQAGGDYASGGVVSAEALAGDFAAEVAFTVSHPQQASTLELAAIGASPPPATVLQPTQAQACALVFNVHGEPPYVSAEFDEDDGWRIGWNTEPPVFKPGAQGQPIADSRHNRYGVNARTGDITGPASGWLWLERLGGHWRARGRATAQDTWLDLRPSPTQQDTTLDAAFLAGPVHLRLAAKHWIKPRKQVYSPPANHVVFNHFRLYRPA</sequence>
<dbReference type="RefSeq" id="WP_163456292.1">
    <property type="nucleotide sequence ID" value="NZ_JAAGOH010000003.1"/>
</dbReference>
<evidence type="ECO:0000313" key="1">
    <source>
        <dbReference type="EMBL" id="NDY90444.1"/>
    </source>
</evidence>
<proteinExistence type="predicted"/>
<evidence type="ECO:0000313" key="2">
    <source>
        <dbReference type="Proteomes" id="UP000484255"/>
    </source>
</evidence>
<name>A0A7C9TIG8_9BURK</name>
<gene>
    <name evidence="1" type="ORF">G3A44_04440</name>
</gene>
<reference evidence="1 2" key="1">
    <citation type="submission" date="2020-02" db="EMBL/GenBank/DDBJ databases">
        <title>Ideonella bacterium strain TBM-1.</title>
        <authorList>
            <person name="Chen W.-M."/>
        </authorList>
    </citation>
    <scope>NUCLEOTIDE SEQUENCE [LARGE SCALE GENOMIC DNA]</scope>
    <source>
        <strain evidence="1 2">TBM-1</strain>
    </source>
</reference>